<accession>A0ABQ4T478</accession>
<evidence type="ECO:0008006" key="4">
    <source>
        <dbReference type="Google" id="ProtNLM"/>
    </source>
</evidence>
<name>A0ABQ4T478_METOR</name>
<dbReference type="InterPro" id="IPR018691">
    <property type="entry name" value="DUF2188"/>
</dbReference>
<keyword evidence="3" id="KW-1185">Reference proteome</keyword>
<reference evidence="2" key="2">
    <citation type="submission" date="2021-08" db="EMBL/GenBank/DDBJ databases">
        <authorList>
            <person name="Tani A."/>
            <person name="Ola A."/>
            <person name="Ogura Y."/>
            <person name="Katsura K."/>
            <person name="Hayashi T."/>
        </authorList>
    </citation>
    <scope>NUCLEOTIDE SEQUENCE</scope>
    <source>
        <strain evidence="2">NBRC 15689</strain>
    </source>
</reference>
<evidence type="ECO:0000313" key="3">
    <source>
        <dbReference type="Proteomes" id="UP001055156"/>
    </source>
</evidence>
<reference evidence="2" key="1">
    <citation type="journal article" date="2021" name="Front. Microbiol.">
        <title>Comprehensive Comparative Genomics and Phenotyping of Methylobacterium Species.</title>
        <authorList>
            <person name="Alessa O."/>
            <person name="Ogura Y."/>
            <person name="Fujitani Y."/>
            <person name="Takami H."/>
            <person name="Hayashi T."/>
            <person name="Sahin N."/>
            <person name="Tani A."/>
        </authorList>
    </citation>
    <scope>NUCLEOTIDE SEQUENCE</scope>
    <source>
        <strain evidence="2">NBRC 15689</strain>
    </source>
</reference>
<protein>
    <recommendedName>
        <fullName evidence="4">DUF2188 domain-containing protein</fullName>
    </recommendedName>
</protein>
<proteinExistence type="predicted"/>
<evidence type="ECO:0000313" key="2">
    <source>
        <dbReference type="EMBL" id="GJE25309.1"/>
    </source>
</evidence>
<dbReference type="RefSeq" id="WP_238309266.1">
    <property type="nucleotide sequence ID" value="NZ_BPQV01000001.1"/>
</dbReference>
<feature type="compositionally biased region" description="Basic and acidic residues" evidence="1">
    <location>
        <begin position="54"/>
        <end position="79"/>
    </location>
</feature>
<gene>
    <name evidence="2" type="ORF">LKMONMHP_0144</name>
</gene>
<organism evidence="2 3">
    <name type="scientific">Methylobacterium organophilum</name>
    <dbReference type="NCBI Taxonomy" id="410"/>
    <lineage>
        <taxon>Bacteria</taxon>
        <taxon>Pseudomonadati</taxon>
        <taxon>Pseudomonadota</taxon>
        <taxon>Alphaproteobacteria</taxon>
        <taxon>Hyphomicrobiales</taxon>
        <taxon>Methylobacteriaceae</taxon>
        <taxon>Methylobacterium</taxon>
    </lineage>
</organism>
<evidence type="ECO:0000256" key="1">
    <source>
        <dbReference type="SAM" id="MobiDB-lite"/>
    </source>
</evidence>
<dbReference type="Pfam" id="PF09954">
    <property type="entry name" value="DUF2188"/>
    <property type="match status" value="1"/>
</dbReference>
<dbReference type="Proteomes" id="UP001055156">
    <property type="component" value="Unassembled WGS sequence"/>
</dbReference>
<dbReference type="EMBL" id="BPQV01000001">
    <property type="protein sequence ID" value="GJE25309.1"/>
    <property type="molecule type" value="Genomic_DNA"/>
</dbReference>
<comment type="caution">
    <text evidence="2">The sequence shown here is derived from an EMBL/GenBank/DDBJ whole genome shotgun (WGS) entry which is preliminary data.</text>
</comment>
<feature type="region of interest" description="Disordered" evidence="1">
    <location>
        <begin position="39"/>
        <end position="79"/>
    </location>
</feature>
<sequence length="79" mass="8529">MGEVVYHIIEHDGGYAYRVGDTISETFPSRAEALEAAQAAAAEQQVPGSTEGIRYQDGRGVEHEEVARGNDRPKAKVEG</sequence>